<dbReference type="Gene3D" id="1.10.287.130">
    <property type="match status" value="1"/>
</dbReference>
<evidence type="ECO:0000256" key="3">
    <source>
        <dbReference type="ARBA" id="ARBA00012438"/>
    </source>
</evidence>
<dbReference type="InterPro" id="IPR004358">
    <property type="entry name" value="Sig_transdc_His_kin-like_C"/>
</dbReference>
<dbReference type="PANTHER" id="PTHR43065">
    <property type="entry name" value="SENSOR HISTIDINE KINASE"/>
    <property type="match status" value="1"/>
</dbReference>
<evidence type="ECO:0000256" key="10">
    <source>
        <dbReference type="ARBA" id="ARBA00022989"/>
    </source>
</evidence>
<dbReference type="Gene3D" id="6.10.250.2580">
    <property type="match status" value="1"/>
</dbReference>
<feature type="domain" description="PAS" evidence="16">
    <location>
        <begin position="136"/>
        <end position="208"/>
    </location>
</feature>
<dbReference type="InterPro" id="IPR025201">
    <property type="entry name" value="KdpD_TM"/>
</dbReference>
<evidence type="ECO:0000256" key="6">
    <source>
        <dbReference type="ARBA" id="ARBA00022692"/>
    </source>
</evidence>
<dbReference type="PROSITE" id="PS50112">
    <property type="entry name" value="PAS"/>
    <property type="match status" value="2"/>
</dbReference>
<evidence type="ECO:0000259" key="16">
    <source>
        <dbReference type="PROSITE" id="PS50112"/>
    </source>
</evidence>
<comment type="subcellular location">
    <subcellularLocation>
        <location evidence="2">Membrane</location>
        <topology evidence="2">Multi-pass membrane protein</topology>
    </subcellularLocation>
</comment>
<dbReference type="InterPro" id="IPR035965">
    <property type="entry name" value="PAS-like_dom_sf"/>
</dbReference>
<gene>
    <name evidence="18" type="ORF">GCM10011515_19110</name>
</gene>
<keyword evidence="11" id="KW-0902">Two-component regulatory system</keyword>
<proteinExistence type="predicted"/>
<evidence type="ECO:0000256" key="9">
    <source>
        <dbReference type="ARBA" id="ARBA00022840"/>
    </source>
</evidence>
<dbReference type="PRINTS" id="PR00344">
    <property type="entry name" value="BCTRLSENSOR"/>
</dbReference>
<dbReference type="InterPro" id="IPR036890">
    <property type="entry name" value="HATPase_C_sf"/>
</dbReference>
<feature type="transmembrane region" description="Helical" evidence="14">
    <location>
        <begin position="62"/>
        <end position="95"/>
    </location>
</feature>
<dbReference type="SMART" id="SM00387">
    <property type="entry name" value="HATPase_c"/>
    <property type="match status" value="1"/>
</dbReference>
<evidence type="ECO:0000259" key="15">
    <source>
        <dbReference type="PROSITE" id="PS50109"/>
    </source>
</evidence>
<dbReference type="Pfam" id="PF00512">
    <property type="entry name" value="HisKA"/>
    <property type="match status" value="1"/>
</dbReference>
<keyword evidence="10 14" id="KW-1133">Transmembrane helix</keyword>
<dbReference type="InterPro" id="IPR003594">
    <property type="entry name" value="HATPase_dom"/>
</dbReference>
<keyword evidence="6 14" id="KW-0812">Transmembrane</keyword>
<dbReference type="CDD" id="cd00130">
    <property type="entry name" value="PAS"/>
    <property type="match status" value="2"/>
</dbReference>
<keyword evidence="19" id="KW-1185">Reference proteome</keyword>
<sequence length="629" mass="68722">MAKSGAADARSEGVESVVSIRNLPDLRDNNLVAYGAAAAAVVLTYALRSLGAPILHDNSPFLPFVLPVVFAVLMSGRGPGLLAGILSIVMGFSAIQAENRFSASSILQAVIFVLVCAGIGWLDRRRSSQRLAADRAKRQLQMFIDQVADYAIFMVDDESRIQTWNSGAERVLGWPAERVLGHSSSILLPGPDTQKTALEHLALARRDGSYSTETWQQRADGSEFLANISITPIVDEHGASLGFAKIVYDTTSRRAEERALQRREEHLRSILATVPDAMVVIDETGIMLSFSRAAERLFGYAEAEVVGRNVSLLMPAPYRQQHDGYIQRYLRTRQPRIIGLGRVVTGQRADGSTFPMHLSVGEAFAADQRLFTGFIQDLTEKREYESRLENLQAELIHVSRLSAMGTMASTLAHELNQPLTAIVNYGEAAEMLVENASPANQEMLREVLGEIAGQALRAGSIVRRLREFVSRGELTRTSEDLPKLIEETAALALIGSRERGVVTEFRLDAAATPVLVDRVQIQQVLINLMRNAMEAMEGSKEKRLTVATALREDNMVEISVRDTGPGIAPHIMERMFEAFNTSKTAGMGLGLSICRTIVEAHEGRIRASNAEGGGSVFAFTLPRPGPIGD</sequence>
<evidence type="ECO:0000256" key="8">
    <source>
        <dbReference type="ARBA" id="ARBA00022777"/>
    </source>
</evidence>
<keyword evidence="13" id="KW-0175">Coiled coil</keyword>
<dbReference type="InterPro" id="IPR005467">
    <property type="entry name" value="His_kinase_dom"/>
</dbReference>
<evidence type="ECO:0000313" key="19">
    <source>
        <dbReference type="Proteomes" id="UP000619041"/>
    </source>
</evidence>
<evidence type="ECO:0000256" key="14">
    <source>
        <dbReference type="SAM" id="Phobius"/>
    </source>
</evidence>
<dbReference type="Pfam" id="PF02518">
    <property type="entry name" value="HATPase_c"/>
    <property type="match status" value="1"/>
</dbReference>
<feature type="domain" description="PAC" evidence="17">
    <location>
        <begin position="210"/>
        <end position="262"/>
    </location>
</feature>
<dbReference type="NCBIfam" id="TIGR00229">
    <property type="entry name" value="sensory_box"/>
    <property type="match status" value="2"/>
</dbReference>
<feature type="coiled-coil region" evidence="13">
    <location>
        <begin position="374"/>
        <end position="401"/>
    </location>
</feature>
<comment type="caution">
    <text evidence="18">The sequence shown here is derived from an EMBL/GenBank/DDBJ whole genome shotgun (WGS) entry which is preliminary data.</text>
</comment>
<dbReference type="SMART" id="SM00388">
    <property type="entry name" value="HisKA"/>
    <property type="match status" value="1"/>
</dbReference>
<feature type="transmembrane region" description="Helical" evidence="14">
    <location>
        <begin position="31"/>
        <end position="50"/>
    </location>
</feature>
<dbReference type="PROSITE" id="PS50113">
    <property type="entry name" value="PAC"/>
    <property type="match status" value="1"/>
</dbReference>
<dbReference type="InterPro" id="IPR000700">
    <property type="entry name" value="PAS-assoc_C"/>
</dbReference>
<organism evidence="18 19">
    <name type="scientific">Tsuneonella deserti</name>
    <dbReference type="NCBI Taxonomy" id="2035528"/>
    <lineage>
        <taxon>Bacteria</taxon>
        <taxon>Pseudomonadati</taxon>
        <taxon>Pseudomonadota</taxon>
        <taxon>Alphaproteobacteria</taxon>
        <taxon>Sphingomonadales</taxon>
        <taxon>Erythrobacteraceae</taxon>
        <taxon>Tsuneonella</taxon>
    </lineage>
</organism>
<dbReference type="SUPFAM" id="SSF55785">
    <property type="entry name" value="PYP-like sensor domain (PAS domain)"/>
    <property type="match status" value="2"/>
</dbReference>
<evidence type="ECO:0000313" key="18">
    <source>
        <dbReference type="EMBL" id="GGD99471.1"/>
    </source>
</evidence>
<keyword evidence="7" id="KW-0547">Nucleotide-binding</keyword>
<dbReference type="Pfam" id="PF13426">
    <property type="entry name" value="PAS_9"/>
    <property type="match status" value="1"/>
</dbReference>
<dbReference type="EC" id="2.7.13.3" evidence="3"/>
<evidence type="ECO:0000256" key="12">
    <source>
        <dbReference type="ARBA" id="ARBA00023136"/>
    </source>
</evidence>
<protein>
    <recommendedName>
        <fullName evidence="3">histidine kinase</fullName>
        <ecNumber evidence="3">2.7.13.3</ecNumber>
    </recommendedName>
</protein>
<keyword evidence="4" id="KW-0597">Phosphoprotein</keyword>
<dbReference type="EMBL" id="BMKL01000001">
    <property type="protein sequence ID" value="GGD99471.1"/>
    <property type="molecule type" value="Genomic_DNA"/>
</dbReference>
<evidence type="ECO:0000256" key="2">
    <source>
        <dbReference type="ARBA" id="ARBA00004141"/>
    </source>
</evidence>
<dbReference type="InterPro" id="IPR036097">
    <property type="entry name" value="HisK_dim/P_sf"/>
</dbReference>
<dbReference type="Pfam" id="PF13493">
    <property type="entry name" value="DUF4118"/>
    <property type="match status" value="1"/>
</dbReference>
<evidence type="ECO:0000256" key="5">
    <source>
        <dbReference type="ARBA" id="ARBA00022679"/>
    </source>
</evidence>
<evidence type="ECO:0000259" key="17">
    <source>
        <dbReference type="PROSITE" id="PS50113"/>
    </source>
</evidence>
<name>A0ABQ1SBY5_9SPHN</name>
<dbReference type="Pfam" id="PF00989">
    <property type="entry name" value="PAS"/>
    <property type="match status" value="1"/>
</dbReference>
<dbReference type="SUPFAM" id="SSF55874">
    <property type="entry name" value="ATPase domain of HSP90 chaperone/DNA topoisomerase II/histidine kinase"/>
    <property type="match status" value="1"/>
</dbReference>
<dbReference type="InterPro" id="IPR003661">
    <property type="entry name" value="HisK_dim/P_dom"/>
</dbReference>
<feature type="domain" description="PAS" evidence="16">
    <location>
        <begin position="263"/>
        <end position="333"/>
    </location>
</feature>
<dbReference type="PROSITE" id="PS50109">
    <property type="entry name" value="HIS_KIN"/>
    <property type="match status" value="1"/>
</dbReference>
<evidence type="ECO:0000256" key="1">
    <source>
        <dbReference type="ARBA" id="ARBA00000085"/>
    </source>
</evidence>
<dbReference type="InterPro" id="IPR013767">
    <property type="entry name" value="PAS_fold"/>
</dbReference>
<feature type="domain" description="Histidine kinase" evidence="15">
    <location>
        <begin position="410"/>
        <end position="625"/>
    </location>
</feature>
<keyword evidence="8" id="KW-0418">Kinase</keyword>
<comment type="catalytic activity">
    <reaction evidence="1">
        <text>ATP + protein L-histidine = ADP + protein N-phospho-L-histidine.</text>
        <dbReference type="EC" id="2.7.13.3"/>
    </reaction>
</comment>
<dbReference type="PANTHER" id="PTHR43065:SF10">
    <property type="entry name" value="PEROXIDE STRESS-ACTIVATED HISTIDINE KINASE MAK3"/>
    <property type="match status" value="1"/>
</dbReference>
<dbReference type="SUPFAM" id="SSF47384">
    <property type="entry name" value="Homodimeric domain of signal transducing histidine kinase"/>
    <property type="match status" value="1"/>
</dbReference>
<dbReference type="Gene3D" id="3.30.565.10">
    <property type="entry name" value="Histidine kinase-like ATPase, C-terminal domain"/>
    <property type="match status" value="1"/>
</dbReference>
<dbReference type="CDD" id="cd00082">
    <property type="entry name" value="HisKA"/>
    <property type="match status" value="1"/>
</dbReference>
<evidence type="ECO:0000256" key="11">
    <source>
        <dbReference type="ARBA" id="ARBA00023012"/>
    </source>
</evidence>
<evidence type="ECO:0000256" key="7">
    <source>
        <dbReference type="ARBA" id="ARBA00022741"/>
    </source>
</evidence>
<accession>A0ABQ1SBY5</accession>
<dbReference type="InterPro" id="IPR000014">
    <property type="entry name" value="PAS"/>
</dbReference>
<keyword evidence="5" id="KW-0808">Transferase</keyword>
<keyword evidence="12 14" id="KW-0472">Membrane</keyword>
<keyword evidence="9" id="KW-0067">ATP-binding</keyword>
<feature type="transmembrane region" description="Helical" evidence="14">
    <location>
        <begin position="101"/>
        <end position="122"/>
    </location>
</feature>
<dbReference type="SMART" id="SM00091">
    <property type="entry name" value="PAS"/>
    <property type="match status" value="2"/>
</dbReference>
<dbReference type="Proteomes" id="UP000619041">
    <property type="component" value="Unassembled WGS sequence"/>
</dbReference>
<dbReference type="InterPro" id="IPR038318">
    <property type="entry name" value="KdpD_sf"/>
</dbReference>
<evidence type="ECO:0000256" key="13">
    <source>
        <dbReference type="SAM" id="Coils"/>
    </source>
</evidence>
<reference evidence="19" key="1">
    <citation type="journal article" date="2019" name="Int. J. Syst. Evol. Microbiol.">
        <title>The Global Catalogue of Microorganisms (GCM) 10K type strain sequencing project: providing services to taxonomists for standard genome sequencing and annotation.</title>
        <authorList>
            <consortium name="The Broad Institute Genomics Platform"/>
            <consortium name="The Broad Institute Genome Sequencing Center for Infectious Disease"/>
            <person name="Wu L."/>
            <person name="Ma J."/>
        </authorList>
    </citation>
    <scope>NUCLEOTIDE SEQUENCE [LARGE SCALE GENOMIC DNA]</scope>
    <source>
        <strain evidence="19">CGMCC 1.15959</strain>
    </source>
</reference>
<evidence type="ECO:0000256" key="4">
    <source>
        <dbReference type="ARBA" id="ARBA00022553"/>
    </source>
</evidence>
<dbReference type="Gene3D" id="3.30.450.20">
    <property type="entry name" value="PAS domain"/>
    <property type="match status" value="2"/>
</dbReference>
<dbReference type="Gene3D" id="1.20.120.620">
    <property type="entry name" value="Backbone structure of the membrane domain of e. Coli histidine kinase receptor kdpd"/>
    <property type="match status" value="1"/>
</dbReference>